<organism evidence="1 2">
    <name type="scientific">Vibrio quintilis</name>
    <dbReference type="NCBI Taxonomy" id="1117707"/>
    <lineage>
        <taxon>Bacteria</taxon>
        <taxon>Pseudomonadati</taxon>
        <taxon>Pseudomonadota</taxon>
        <taxon>Gammaproteobacteria</taxon>
        <taxon>Vibrionales</taxon>
        <taxon>Vibrionaceae</taxon>
        <taxon>Vibrio</taxon>
    </lineage>
</organism>
<reference evidence="2" key="1">
    <citation type="submission" date="2016-12" db="EMBL/GenBank/DDBJ databases">
        <authorList>
            <person name="Rodrigo-Torres L."/>
            <person name="Arahal R.D."/>
            <person name="Lucena T."/>
        </authorList>
    </citation>
    <scope>NUCLEOTIDE SEQUENCE [LARGE SCALE GENOMIC DNA]</scope>
</reference>
<dbReference type="OrthoDB" id="495783at2"/>
<dbReference type="EMBL" id="FRFG01000012">
    <property type="protein sequence ID" value="SHO55167.1"/>
    <property type="molecule type" value="Genomic_DNA"/>
</dbReference>
<dbReference type="Pfam" id="PF04463">
    <property type="entry name" value="2-thiour_desulf"/>
    <property type="match status" value="1"/>
</dbReference>
<evidence type="ECO:0000313" key="2">
    <source>
        <dbReference type="Proteomes" id="UP000184600"/>
    </source>
</evidence>
<dbReference type="PANTHER" id="PTHR30087:SF1">
    <property type="entry name" value="HYPOTHETICAL CYTOSOLIC PROTEIN"/>
    <property type="match status" value="1"/>
</dbReference>
<gene>
    <name evidence="1" type="ORF">VQ7734_00886</name>
</gene>
<dbReference type="AlphaFoldDB" id="A0A1M7YRB1"/>
<dbReference type="STRING" id="1117707.VQ7734_00886"/>
<keyword evidence="2" id="KW-1185">Reference proteome</keyword>
<dbReference type="Proteomes" id="UP000184600">
    <property type="component" value="Unassembled WGS sequence"/>
</dbReference>
<protein>
    <submittedName>
        <fullName evidence="1">Uncharacterized protein</fullName>
    </submittedName>
</protein>
<evidence type="ECO:0000313" key="1">
    <source>
        <dbReference type="EMBL" id="SHO55167.1"/>
    </source>
</evidence>
<dbReference type="InterPro" id="IPR007553">
    <property type="entry name" value="2-thiour_desulf"/>
</dbReference>
<name>A0A1M7YRB1_9VIBR</name>
<sequence length="158" mass="17121">MEKILISACLYGEAVRYDGQHNRLTHRVLQQWKAQDRLIVFCPEVSGGLPTPRPPAEIQPDGQIKDSTGANVTAAFQAGAARALALCQQHQIQLALLKENSPSCGSQFIYNGRFAGIKMPGQGQTTAVLRAHGIRVFSENQIDELAAVLAASDPLQSR</sequence>
<dbReference type="PANTHER" id="PTHR30087">
    <property type="entry name" value="INNER MEMBRANE PROTEIN"/>
    <property type="match status" value="1"/>
</dbReference>
<proteinExistence type="predicted"/>
<accession>A0A1M7YRB1</accession>
<dbReference type="RefSeq" id="WP_073580070.1">
    <property type="nucleotide sequence ID" value="NZ_AP024897.1"/>
</dbReference>